<evidence type="ECO:0000313" key="4">
    <source>
        <dbReference type="Proteomes" id="UP000754883"/>
    </source>
</evidence>
<dbReference type="EMBL" id="CABFNO020001405">
    <property type="protein sequence ID" value="CAG9986627.1"/>
    <property type="molecule type" value="Genomic_DNA"/>
</dbReference>
<organism evidence="3 4">
    <name type="scientific">Clonostachys byssicola</name>
    <dbReference type="NCBI Taxonomy" id="160290"/>
    <lineage>
        <taxon>Eukaryota</taxon>
        <taxon>Fungi</taxon>
        <taxon>Dikarya</taxon>
        <taxon>Ascomycota</taxon>
        <taxon>Pezizomycotina</taxon>
        <taxon>Sordariomycetes</taxon>
        <taxon>Hypocreomycetidae</taxon>
        <taxon>Hypocreales</taxon>
        <taxon>Bionectriaceae</taxon>
        <taxon>Clonostachys</taxon>
    </lineage>
</organism>
<evidence type="ECO:0000256" key="1">
    <source>
        <dbReference type="SAM" id="MobiDB-lite"/>
    </source>
</evidence>
<dbReference type="Proteomes" id="UP000754883">
    <property type="component" value="Unassembled WGS sequence"/>
</dbReference>
<feature type="region of interest" description="Disordered" evidence="1">
    <location>
        <begin position="454"/>
        <end position="487"/>
    </location>
</feature>
<keyword evidence="2" id="KW-0472">Membrane</keyword>
<proteinExistence type="predicted"/>
<accession>A0A9N9Y1X0</accession>
<keyword evidence="2" id="KW-1133">Transmembrane helix</keyword>
<feature type="transmembrane region" description="Helical" evidence="2">
    <location>
        <begin position="18"/>
        <end position="40"/>
    </location>
</feature>
<evidence type="ECO:0000313" key="3">
    <source>
        <dbReference type="EMBL" id="CAG9986627.1"/>
    </source>
</evidence>
<keyword evidence="2" id="KW-0812">Transmembrane</keyword>
<name>A0A9N9Y1X0_9HYPO</name>
<dbReference type="OrthoDB" id="3220769at2759"/>
<reference evidence="3" key="1">
    <citation type="submission" date="2021-10" db="EMBL/GenBank/DDBJ databases">
        <authorList>
            <person name="Piombo E."/>
        </authorList>
    </citation>
    <scope>NUCLEOTIDE SEQUENCE</scope>
</reference>
<dbReference type="AlphaFoldDB" id="A0A9N9Y1X0"/>
<gene>
    <name evidence="3" type="ORF">CBYS24578_00007823</name>
</gene>
<feature type="compositionally biased region" description="Polar residues" evidence="1">
    <location>
        <begin position="455"/>
        <end position="470"/>
    </location>
</feature>
<protein>
    <submittedName>
        <fullName evidence="3">Uncharacterized protein</fullName>
    </submittedName>
</protein>
<evidence type="ECO:0000256" key="2">
    <source>
        <dbReference type="SAM" id="Phobius"/>
    </source>
</evidence>
<sequence>MYESWFTYPLTRPYPFRWFTPVVILGGVTLAILFSFVNIASNGHFLKPEYTENPNATLASSVRWYMKPPFNWDTTFKAQCQPSLISVGDRFFTSSLGLQYEVQSVVRENDQLTLPSVAYLNNPLEDCFLQSSALELQKVDRAKQPSWWMSWTESKASAVASCRITTDQGAVNLTLALQLTGGEVSAINNNYTTHASTWWGQTLVRNYFWGVVLLMSQVDIPEEVGDYISIGRINYIRNQSETDIKSRSFFSDNHWFVSDASFIINTEEDIFIPVKDEGRHYTRLLQSLTSLDMGNCQSTNLLLDQENLKYAIIDLNSTSRRPGGLLYGKAEDMLNPTRAVQIGYPDNPDELVFLSEAHDKISPKMGGLGCSNATIVKQYLCSVPHQKATGTMLVSILLTNLVFLQAAWKLLNLISEGIMWQTGSRVDICQGCIDRGYQNVRPDGLELRDMPMASERSTTLHGDESSQNLLQDREGENTKPASVVSVV</sequence>
<comment type="caution">
    <text evidence="3">The sequence shown here is derived from an EMBL/GenBank/DDBJ whole genome shotgun (WGS) entry which is preliminary data.</text>
</comment>
<keyword evidence="4" id="KW-1185">Reference proteome</keyword>